<evidence type="ECO:0000256" key="1">
    <source>
        <dbReference type="SAM" id="SignalP"/>
    </source>
</evidence>
<sequence>MLRQLSIALAVAGALTSAAQAHGIWTAQRHGDLAIIYGHGAGDDAYKPEKVKSAVSYLASGEKRDSKVLHQAKNALVEPATDAVALTVILDNGIWTKGPDGKSVNKPKSQVTGAQSASHSIKINTTILKSGAAPKPTGQGLEIVALADPMTLKMGDDLPVQVFADGKPLAGVALYVDYVNDGHAQSNRTDQDGKVTLFVRNDGLNVIGVSHAKKTPDNAEIDQVSYFATLSFTLPHEED</sequence>
<name>A0A7W4YXQ0_9HYPH</name>
<dbReference type="Pfam" id="PF10670">
    <property type="entry name" value="DUF4198"/>
    <property type="match status" value="1"/>
</dbReference>
<proteinExistence type="predicted"/>
<evidence type="ECO:0000313" key="2">
    <source>
        <dbReference type="EMBL" id="MBB3020256.1"/>
    </source>
</evidence>
<comment type="caution">
    <text evidence="2">The sequence shown here is derived from an EMBL/GenBank/DDBJ whole genome shotgun (WGS) entry which is preliminary data.</text>
</comment>
<feature type="chain" id="PRO_5031340258" evidence="1">
    <location>
        <begin position="22"/>
        <end position="239"/>
    </location>
</feature>
<keyword evidence="3" id="KW-1185">Reference proteome</keyword>
<keyword evidence="1" id="KW-0732">Signal</keyword>
<dbReference type="InterPro" id="IPR019613">
    <property type="entry name" value="DUF4198"/>
</dbReference>
<feature type="signal peptide" evidence="1">
    <location>
        <begin position="1"/>
        <end position="21"/>
    </location>
</feature>
<protein>
    <submittedName>
        <fullName evidence="2">Putative GH25 family protein</fullName>
    </submittedName>
</protein>
<dbReference type="EMBL" id="JACHWB010000004">
    <property type="protein sequence ID" value="MBB3020256.1"/>
    <property type="molecule type" value="Genomic_DNA"/>
</dbReference>
<dbReference type="AlphaFoldDB" id="A0A7W4YXQ0"/>
<evidence type="ECO:0000313" key="3">
    <source>
        <dbReference type="Proteomes" id="UP000532010"/>
    </source>
</evidence>
<accession>A0A7W4YXQ0</accession>
<gene>
    <name evidence="2" type="ORF">FHR70_003337</name>
</gene>
<reference evidence="2 3" key="1">
    <citation type="submission" date="2020-08" db="EMBL/GenBank/DDBJ databases">
        <title>The Agave Microbiome: Exploring the role of microbial communities in plant adaptations to desert environments.</title>
        <authorList>
            <person name="Partida-Martinez L.P."/>
        </authorList>
    </citation>
    <scope>NUCLEOTIDE SEQUENCE [LARGE SCALE GENOMIC DNA]</scope>
    <source>
        <strain evidence="2 3">AT3.9</strain>
    </source>
</reference>
<dbReference type="Proteomes" id="UP000532010">
    <property type="component" value="Unassembled WGS sequence"/>
</dbReference>
<organism evidence="2 3">
    <name type="scientific">Microvirga lupini</name>
    <dbReference type="NCBI Taxonomy" id="420324"/>
    <lineage>
        <taxon>Bacteria</taxon>
        <taxon>Pseudomonadati</taxon>
        <taxon>Pseudomonadota</taxon>
        <taxon>Alphaproteobacteria</taxon>
        <taxon>Hyphomicrobiales</taxon>
        <taxon>Methylobacteriaceae</taxon>
        <taxon>Microvirga</taxon>
    </lineage>
</organism>
<dbReference type="RefSeq" id="WP_183452083.1">
    <property type="nucleotide sequence ID" value="NZ_JACHWB010000004.1"/>
</dbReference>